<feature type="transmembrane region" description="Helical" evidence="4">
    <location>
        <begin position="54"/>
        <end position="76"/>
    </location>
</feature>
<dbReference type="EMBL" id="CP007511">
    <property type="protein sequence ID" value="AJE15551.1"/>
    <property type="molecule type" value="Genomic_DNA"/>
</dbReference>
<name>A0A8D3Y1H6_9GAMM</name>
<feature type="transmembrane region" description="Helical" evidence="4">
    <location>
        <begin position="225"/>
        <end position="252"/>
    </location>
</feature>
<keyword evidence="9" id="KW-1185">Reference proteome</keyword>
<sequence>MSPDQSPPAHEAELSERDQRANVWRLTLAQALAGANAVVVYATGAIIGNQLAPAPVLATLPISIFVVGMAACILPAGAVARRHGRRTAFLAGTSAGVLTGLLAALAVVVGSFWLFCLATFFGGSYAAVVLSFRFAAADGVAPARRARALSLVMGGGVAAGVIGPQLVTWTMHLWPPHTFAATFVVQALVAVVAALVLLGVRLPRPTAAELAGGRPLALILRQPRFIAAATCGAVTYMLMNFVMTAAPLAMHLHGHSQASSNLGLQWHVIAMYGPSFFTGALIGRFGAARVAIAGLLLTGLSAIVGLGGVDLGHFWLALILLGLGWNFGFLGASALVLECHRPEEKTRVQSLNDFIVFGMMAVGSFSSGGLLSAYGWNAVLWVSFAPLAVAFAAVILARRHAREAAVRQA</sequence>
<keyword evidence="3 4" id="KW-0472">Membrane</keyword>
<gene>
    <name evidence="6" type="ORF">CL52_11085</name>
    <name evidence="7" type="ORF">SAMN05660875_105128</name>
</gene>
<dbReference type="InterPro" id="IPR020846">
    <property type="entry name" value="MFS_dom"/>
</dbReference>
<reference evidence="6 8" key="3">
    <citation type="journal article" name="Genome Announc.">
        <title>Complete Genome Sequence of Pseudomonas balearica DSM 6083T.</title>
        <authorList>
            <person name="Bennasar-Figueras A."/>
            <person name="Salva-Serra F."/>
            <person name="Jaen-Luchoro D."/>
            <person name="Segui C."/>
            <person name="Aliaga F."/>
            <person name="Busquets A."/>
            <person name="Gomila M."/>
            <person name="Moore E.R."/>
            <person name="Lalucat J."/>
        </authorList>
    </citation>
    <scope>NUCLEOTIDE SEQUENCE [LARGE SCALE GENOMIC DNA]</scope>
    <source>
        <strain evidence="8">DSM 6083</strain>
        <strain evidence="6">DSM6083</strain>
    </source>
</reference>
<evidence type="ECO:0000313" key="8">
    <source>
        <dbReference type="Proteomes" id="UP000031271"/>
    </source>
</evidence>
<feature type="transmembrane region" description="Helical" evidence="4">
    <location>
        <begin position="88"/>
        <end position="106"/>
    </location>
</feature>
<dbReference type="AlphaFoldDB" id="A0A8D3Y1H6"/>
<evidence type="ECO:0000256" key="2">
    <source>
        <dbReference type="ARBA" id="ARBA00022989"/>
    </source>
</evidence>
<feature type="transmembrane region" description="Helical" evidence="4">
    <location>
        <begin position="112"/>
        <end position="136"/>
    </location>
</feature>
<evidence type="ECO:0000256" key="1">
    <source>
        <dbReference type="ARBA" id="ARBA00022692"/>
    </source>
</evidence>
<dbReference type="GO" id="GO:0022857">
    <property type="term" value="F:transmembrane transporter activity"/>
    <property type="evidence" value="ECO:0007669"/>
    <property type="project" value="InterPro"/>
</dbReference>
<dbReference type="PROSITE" id="PS50850">
    <property type="entry name" value="MFS"/>
    <property type="match status" value="1"/>
</dbReference>
<feature type="transmembrane region" description="Helical" evidence="4">
    <location>
        <begin position="290"/>
        <end position="309"/>
    </location>
</feature>
<dbReference type="RefSeq" id="WP_043220568.1">
    <property type="nucleotide sequence ID" value="NZ_CP007511.1"/>
</dbReference>
<evidence type="ECO:0000313" key="7">
    <source>
        <dbReference type="EMBL" id="SDM47730.1"/>
    </source>
</evidence>
<feature type="domain" description="Major facilitator superfamily (MFS) profile" evidence="5">
    <location>
        <begin position="224"/>
        <end position="409"/>
    </location>
</feature>
<dbReference type="SUPFAM" id="SSF103473">
    <property type="entry name" value="MFS general substrate transporter"/>
    <property type="match status" value="1"/>
</dbReference>
<feature type="transmembrane region" description="Helical" evidence="4">
    <location>
        <begin position="315"/>
        <end position="339"/>
    </location>
</feature>
<feature type="transmembrane region" description="Helical" evidence="4">
    <location>
        <begin position="148"/>
        <end position="167"/>
    </location>
</feature>
<dbReference type="InterPro" id="IPR036259">
    <property type="entry name" value="MFS_trans_sf"/>
</dbReference>
<feature type="transmembrane region" description="Helical" evidence="4">
    <location>
        <begin position="351"/>
        <end position="372"/>
    </location>
</feature>
<dbReference type="Gene3D" id="1.20.1250.20">
    <property type="entry name" value="MFS general substrate transporter like domains"/>
    <property type="match status" value="1"/>
</dbReference>
<feature type="transmembrane region" description="Helical" evidence="4">
    <location>
        <begin position="378"/>
        <end position="397"/>
    </location>
</feature>
<feature type="transmembrane region" description="Helical" evidence="4">
    <location>
        <begin position="264"/>
        <end position="283"/>
    </location>
</feature>
<reference evidence="7 9" key="2">
    <citation type="submission" date="2016-10" db="EMBL/GenBank/DDBJ databases">
        <authorList>
            <person name="Varghese N."/>
            <person name="Submissions S."/>
        </authorList>
    </citation>
    <scope>NUCLEOTIDE SEQUENCE [LARGE SCALE GENOMIC DNA]</scope>
    <source>
        <strain evidence="7 9">DSM 6083</strain>
    </source>
</reference>
<evidence type="ECO:0000256" key="4">
    <source>
        <dbReference type="SAM" id="Phobius"/>
    </source>
</evidence>
<evidence type="ECO:0000313" key="9">
    <source>
        <dbReference type="Proteomes" id="UP000182276"/>
    </source>
</evidence>
<keyword evidence="1 4" id="KW-0812">Transmembrane</keyword>
<dbReference type="KEGG" id="pbm:CL52_11085"/>
<reference evidence="8" key="1">
    <citation type="submission" date="2014-03" db="EMBL/GenBank/DDBJ databases">
        <title>Complete genome of Pseudomonas balearica DSM 6083T, a sewage water isolate from an enrichment with 2-methylnaphthalene.</title>
        <authorList>
            <person name="Salva-Serra F."/>
            <person name="Jaen-Luchoro D."/>
            <person name="Busquets A."/>
            <person name="Pena A."/>
            <person name="Gomila M."/>
            <person name="Bosch R."/>
            <person name="Nogales B."/>
            <person name="Garcia-Valdes E."/>
            <person name="Lalucat J."/>
            <person name="Bennasar A."/>
        </authorList>
    </citation>
    <scope>NUCLEOTIDE SEQUENCE [LARGE SCALE GENOMIC DNA]</scope>
    <source>
        <strain evidence="8">DSM 6083</strain>
    </source>
</reference>
<dbReference type="PANTHER" id="PTHR23534:SF1">
    <property type="entry name" value="MAJOR FACILITATOR SUPERFAMILY PROTEIN"/>
    <property type="match status" value="1"/>
</dbReference>
<accession>A0A8D3Y1H6</accession>
<keyword evidence="2 4" id="KW-1133">Transmembrane helix</keyword>
<evidence type="ECO:0000259" key="5">
    <source>
        <dbReference type="PROSITE" id="PS50850"/>
    </source>
</evidence>
<dbReference type="InterPro" id="IPR011701">
    <property type="entry name" value="MFS"/>
</dbReference>
<protein>
    <submittedName>
        <fullName evidence="6">MFS transporter</fullName>
    </submittedName>
    <submittedName>
        <fullName evidence="7">Predicted arabinose efflux permease, MFS family</fullName>
    </submittedName>
</protein>
<evidence type="ECO:0000313" key="6">
    <source>
        <dbReference type="EMBL" id="AJE15551.1"/>
    </source>
</evidence>
<feature type="transmembrane region" description="Helical" evidence="4">
    <location>
        <begin position="26"/>
        <end position="48"/>
    </location>
</feature>
<proteinExistence type="predicted"/>
<dbReference type="EMBL" id="FNHO01000005">
    <property type="protein sequence ID" value="SDM47730.1"/>
    <property type="molecule type" value="Genomic_DNA"/>
</dbReference>
<dbReference type="Pfam" id="PF07690">
    <property type="entry name" value="MFS_1"/>
    <property type="match status" value="1"/>
</dbReference>
<feature type="transmembrane region" description="Helical" evidence="4">
    <location>
        <begin position="179"/>
        <end position="200"/>
    </location>
</feature>
<dbReference type="Proteomes" id="UP000031271">
    <property type="component" value="Chromosome"/>
</dbReference>
<dbReference type="Proteomes" id="UP000182276">
    <property type="component" value="Unassembled WGS sequence"/>
</dbReference>
<organism evidence="6 8">
    <name type="scientific">Stutzerimonas balearica DSM 6083</name>
    <dbReference type="NCBI Taxonomy" id="1123016"/>
    <lineage>
        <taxon>Bacteria</taxon>
        <taxon>Pseudomonadati</taxon>
        <taxon>Pseudomonadota</taxon>
        <taxon>Gammaproteobacteria</taxon>
        <taxon>Pseudomonadales</taxon>
        <taxon>Pseudomonadaceae</taxon>
        <taxon>Stutzerimonas</taxon>
    </lineage>
</organism>
<evidence type="ECO:0000256" key="3">
    <source>
        <dbReference type="ARBA" id="ARBA00023136"/>
    </source>
</evidence>
<dbReference type="PANTHER" id="PTHR23534">
    <property type="entry name" value="MFS PERMEASE"/>
    <property type="match status" value="1"/>
</dbReference>
<dbReference type="GeneID" id="77260447"/>